<gene>
    <name evidence="2" type="ORF">P9B03_11970</name>
</gene>
<accession>A0AAW9NT03</accession>
<dbReference type="Pfam" id="PF00754">
    <property type="entry name" value="F5_F8_type_C"/>
    <property type="match status" value="1"/>
</dbReference>
<dbReference type="PROSITE" id="PS50022">
    <property type="entry name" value="FA58C_3"/>
    <property type="match status" value="1"/>
</dbReference>
<dbReference type="InterPro" id="IPR013320">
    <property type="entry name" value="ConA-like_dom_sf"/>
</dbReference>
<organism evidence="2 3">
    <name type="scientific">Metasolibacillus meyeri</name>
    <dbReference type="NCBI Taxonomy" id="1071052"/>
    <lineage>
        <taxon>Bacteria</taxon>
        <taxon>Bacillati</taxon>
        <taxon>Bacillota</taxon>
        <taxon>Bacilli</taxon>
        <taxon>Bacillales</taxon>
        <taxon>Caryophanaceae</taxon>
        <taxon>Metasolibacillus</taxon>
    </lineage>
</organism>
<evidence type="ECO:0000313" key="3">
    <source>
        <dbReference type="Proteomes" id="UP001344888"/>
    </source>
</evidence>
<dbReference type="SUPFAM" id="SSF49899">
    <property type="entry name" value="Concanavalin A-like lectins/glucanases"/>
    <property type="match status" value="1"/>
</dbReference>
<evidence type="ECO:0000259" key="1">
    <source>
        <dbReference type="PROSITE" id="PS50022"/>
    </source>
</evidence>
<name>A0AAW9NT03_9BACL</name>
<dbReference type="Proteomes" id="UP001344888">
    <property type="component" value="Unassembled WGS sequence"/>
</dbReference>
<dbReference type="InterPro" id="IPR000421">
    <property type="entry name" value="FA58C"/>
</dbReference>
<keyword evidence="3" id="KW-1185">Reference proteome</keyword>
<dbReference type="SUPFAM" id="SSF49785">
    <property type="entry name" value="Galactose-binding domain-like"/>
    <property type="match status" value="1"/>
</dbReference>
<proteinExistence type="predicted"/>
<reference evidence="2 3" key="1">
    <citation type="submission" date="2023-03" db="EMBL/GenBank/DDBJ databases">
        <title>Bacillus Genome Sequencing.</title>
        <authorList>
            <person name="Dunlap C."/>
        </authorList>
    </citation>
    <scope>NUCLEOTIDE SEQUENCE [LARGE SCALE GENOMIC DNA]</scope>
    <source>
        <strain evidence="2 3">B-59205</strain>
    </source>
</reference>
<dbReference type="AlphaFoldDB" id="A0AAW9NT03"/>
<feature type="domain" description="F5/8 type C" evidence="1">
    <location>
        <begin position="252"/>
        <end position="400"/>
    </location>
</feature>
<evidence type="ECO:0000313" key="2">
    <source>
        <dbReference type="EMBL" id="MEC1179203.1"/>
    </source>
</evidence>
<dbReference type="Gene3D" id="2.60.120.260">
    <property type="entry name" value="Galactose-binding domain-like"/>
    <property type="match status" value="1"/>
</dbReference>
<dbReference type="RefSeq" id="WP_326123697.1">
    <property type="nucleotide sequence ID" value="NZ_JARSFG010000016.1"/>
</dbReference>
<protein>
    <submittedName>
        <fullName evidence="2">Discoidin domain-containing protein</fullName>
    </submittedName>
</protein>
<comment type="caution">
    <text evidence="2">The sequence shown here is derived from an EMBL/GenBank/DDBJ whole genome shotgun (WGS) entry which is preliminary data.</text>
</comment>
<dbReference type="InterPro" id="IPR008979">
    <property type="entry name" value="Galactose-bd-like_sf"/>
</dbReference>
<sequence length="463" mass="52002">MIQPDDISDLKLWLDADDINVTEGQNIITWSGKGGTTVNATGATGSNKSPVLKVFNKQKYVYFDNVVRQRMDLTENIFANNTSKTIFTVIHPLSNGHIIGISTSSTPYYTYLKGLTVQNGKIGVSSRSNSSGSLVETNNSDYLNKKQLIIATIENKNTSLKTSYEPFKKDTINNANYHAAYSKSTIGASDGSNSNAFIEPYRGYIGEIIIYNRVLTELEITQVEKYLKNKFFKVKNILLKSNDNLYSLESINTVHETKMTSNTAPAPLISSASSEFNTTYQAWKAFNGTVVDANDGWVTNFKTGWIQIYLGNEKIFNTLEMSFRATGSLTSAPRDFNIMGSNDGVHFDVISNFTNQTNWKSSETRHYKFSNSKKYSFYRINVTENNGHSQLSIGDILFGFRSYISEIPNNSERNFVEYGVDKIDDFNFTHNGKSYILQDAISENVEGLRTTQLNRKPLSISFN</sequence>
<dbReference type="EMBL" id="JARSFG010000016">
    <property type="protein sequence ID" value="MEC1179203.1"/>
    <property type="molecule type" value="Genomic_DNA"/>
</dbReference>